<dbReference type="InterPro" id="IPR010982">
    <property type="entry name" value="Lambda_DNA-bd_dom_sf"/>
</dbReference>
<dbReference type="InterPro" id="IPR013325">
    <property type="entry name" value="RNA_pol_sigma_r2"/>
</dbReference>
<dbReference type="InterPro" id="IPR007630">
    <property type="entry name" value="RNA_pol_sigma70_r4"/>
</dbReference>
<evidence type="ECO:0000313" key="2">
    <source>
        <dbReference type="EMBL" id="OGC14986.1"/>
    </source>
</evidence>
<dbReference type="GO" id="GO:0006352">
    <property type="term" value="P:DNA-templated transcription initiation"/>
    <property type="evidence" value="ECO:0007669"/>
    <property type="project" value="InterPro"/>
</dbReference>
<dbReference type="Proteomes" id="UP000177905">
    <property type="component" value="Unassembled WGS sequence"/>
</dbReference>
<protein>
    <recommendedName>
        <fullName evidence="1">HTH cro/C1-type domain-containing protein</fullName>
    </recommendedName>
</protein>
<gene>
    <name evidence="2" type="ORF">A2290_01500</name>
</gene>
<dbReference type="SUPFAM" id="SSF47413">
    <property type="entry name" value="lambda repressor-like DNA-binding domains"/>
    <property type="match status" value="1"/>
</dbReference>
<reference evidence="2 3" key="1">
    <citation type="journal article" date="2016" name="Nat. Commun.">
        <title>Thousands of microbial genomes shed light on interconnected biogeochemical processes in an aquifer system.</title>
        <authorList>
            <person name="Anantharaman K."/>
            <person name="Brown C.T."/>
            <person name="Hug L.A."/>
            <person name="Sharon I."/>
            <person name="Castelle C.J."/>
            <person name="Probst A.J."/>
            <person name="Thomas B.C."/>
            <person name="Singh A."/>
            <person name="Wilkins M.J."/>
            <person name="Karaoz U."/>
            <person name="Brodie E.L."/>
            <person name="Williams K.H."/>
            <person name="Hubbard S.S."/>
            <person name="Banfield J.F."/>
        </authorList>
    </citation>
    <scope>NUCLEOTIDE SEQUENCE [LARGE SCALE GENOMIC DNA]</scope>
</reference>
<dbReference type="Pfam" id="PF04545">
    <property type="entry name" value="Sigma70_r4"/>
    <property type="match status" value="1"/>
</dbReference>
<dbReference type="Pfam" id="PF01381">
    <property type="entry name" value="HTH_3"/>
    <property type="match status" value="1"/>
</dbReference>
<dbReference type="AlphaFoldDB" id="A0A1F4S3H8"/>
<dbReference type="InterPro" id="IPR036388">
    <property type="entry name" value="WH-like_DNA-bd_sf"/>
</dbReference>
<dbReference type="Gene3D" id="1.10.10.10">
    <property type="entry name" value="Winged helix-like DNA-binding domain superfamily/Winged helix DNA-binding domain"/>
    <property type="match status" value="1"/>
</dbReference>
<organism evidence="2 3">
    <name type="scientific">candidate division WOR-1 bacterium RIFOXYB2_FULL_36_35</name>
    <dbReference type="NCBI Taxonomy" id="1802578"/>
    <lineage>
        <taxon>Bacteria</taxon>
        <taxon>Bacillati</taxon>
        <taxon>Saganbacteria</taxon>
    </lineage>
</organism>
<dbReference type="InterPro" id="IPR001387">
    <property type="entry name" value="Cro/C1-type_HTH"/>
</dbReference>
<evidence type="ECO:0000259" key="1">
    <source>
        <dbReference type="PROSITE" id="PS50943"/>
    </source>
</evidence>
<dbReference type="GO" id="GO:0003677">
    <property type="term" value="F:DNA binding"/>
    <property type="evidence" value="ECO:0007669"/>
    <property type="project" value="InterPro"/>
</dbReference>
<feature type="domain" description="HTH cro/C1-type" evidence="1">
    <location>
        <begin position="489"/>
        <end position="545"/>
    </location>
</feature>
<comment type="caution">
    <text evidence="2">The sequence shown here is derived from an EMBL/GenBank/DDBJ whole genome shotgun (WGS) entry which is preliminary data.</text>
</comment>
<dbReference type="GO" id="GO:0003700">
    <property type="term" value="F:DNA-binding transcription factor activity"/>
    <property type="evidence" value="ECO:0007669"/>
    <property type="project" value="InterPro"/>
</dbReference>
<accession>A0A1F4S3H8</accession>
<dbReference type="CDD" id="cd00093">
    <property type="entry name" value="HTH_XRE"/>
    <property type="match status" value="1"/>
</dbReference>
<dbReference type="SUPFAM" id="SSF88946">
    <property type="entry name" value="Sigma2 domain of RNA polymerase sigma factors"/>
    <property type="match status" value="1"/>
</dbReference>
<dbReference type="InterPro" id="IPR013324">
    <property type="entry name" value="RNA_pol_sigma_r3/r4-like"/>
</dbReference>
<dbReference type="Gene3D" id="1.10.260.40">
    <property type="entry name" value="lambda repressor-like DNA-binding domains"/>
    <property type="match status" value="1"/>
</dbReference>
<dbReference type="SMART" id="SM00530">
    <property type="entry name" value="HTH_XRE"/>
    <property type="match status" value="1"/>
</dbReference>
<sequence>MLGAVSLVPSSATFKKPVFLDRAMRFAVGLWILGKGPLLNEDMVLFADKKGRLFLSEHELSMSDFQLAERSRHRIVEKFLIPGVEPGALCRVSFSEELEFYKGDYRKNYLVDVDVKGKKETYYLCWREWNFGYAQKASYVVKNPDVLTSKQLDFFSDIKRREFGLSGYLRGPFPLDFEKETFLLMLAKAGNKEARDLLVYFYRRLIKRIANGNPDSDDLMQELSYKHFPRSIDKFNPELGVLFSGYVAERLNLIAFRLVNRGDKTRTGKISYEPGWRREERVRVGNIITRLEKELGYKPEEREIELALAEVVDIDSLPKRLIKSLEREKGKKLSDSERKVAGGEWLLSRYKKIGEERFSVELSLDSKGMSPLKLKNISLWGVSSYGLTQEGSIDEIVREGVTLSPLTFAERDILTRLYLYDEPMSREKIGVELKITGERVGQIEVRALSKMAYYLSQKYPEFFSVRNWELNGRRAKRYLPQTSLVGCLIKQKRKSLGMSQTELAEKLGISRSYVRGLENGENNIKGLDEGIALTLSLFLGVKDIFEGRIFSLRS</sequence>
<dbReference type="EMBL" id="MEUA01000027">
    <property type="protein sequence ID" value="OGC14986.1"/>
    <property type="molecule type" value="Genomic_DNA"/>
</dbReference>
<evidence type="ECO:0000313" key="3">
    <source>
        <dbReference type="Proteomes" id="UP000177905"/>
    </source>
</evidence>
<dbReference type="SUPFAM" id="SSF88659">
    <property type="entry name" value="Sigma3 and sigma4 domains of RNA polymerase sigma factors"/>
    <property type="match status" value="1"/>
</dbReference>
<dbReference type="PROSITE" id="PS50943">
    <property type="entry name" value="HTH_CROC1"/>
    <property type="match status" value="1"/>
</dbReference>
<name>A0A1F4S3H8_UNCSA</name>
<proteinExistence type="predicted"/>